<sequence length="54" mass="6140">MHHYFKQSIIRLLLAIISSKLDGYSLRNRAPQSMSIFQSYSQMLGVTVSSKYGS</sequence>
<organism evidence="2">
    <name type="scientific">Arundo donax</name>
    <name type="common">Giant reed</name>
    <name type="synonym">Donax arundinaceus</name>
    <dbReference type="NCBI Taxonomy" id="35708"/>
    <lineage>
        <taxon>Eukaryota</taxon>
        <taxon>Viridiplantae</taxon>
        <taxon>Streptophyta</taxon>
        <taxon>Embryophyta</taxon>
        <taxon>Tracheophyta</taxon>
        <taxon>Spermatophyta</taxon>
        <taxon>Magnoliopsida</taxon>
        <taxon>Liliopsida</taxon>
        <taxon>Poales</taxon>
        <taxon>Poaceae</taxon>
        <taxon>PACMAD clade</taxon>
        <taxon>Arundinoideae</taxon>
        <taxon>Arundineae</taxon>
        <taxon>Arundo</taxon>
    </lineage>
</organism>
<reference evidence="2" key="2">
    <citation type="journal article" date="2015" name="Data Brief">
        <title>Shoot transcriptome of the giant reed, Arundo donax.</title>
        <authorList>
            <person name="Barrero R.A."/>
            <person name="Guerrero F.D."/>
            <person name="Moolhuijzen P."/>
            <person name="Goolsby J.A."/>
            <person name="Tidwell J."/>
            <person name="Bellgard S.E."/>
            <person name="Bellgard M.I."/>
        </authorList>
    </citation>
    <scope>NUCLEOTIDE SEQUENCE</scope>
    <source>
        <tissue evidence="2">Shoot tissue taken approximately 20 cm above the soil surface</tissue>
    </source>
</reference>
<evidence type="ECO:0000313" key="2">
    <source>
        <dbReference type="EMBL" id="JAD99816.1"/>
    </source>
</evidence>
<proteinExistence type="predicted"/>
<dbReference type="EMBL" id="GBRH01198079">
    <property type="protein sequence ID" value="JAD99816.1"/>
    <property type="molecule type" value="Transcribed_RNA"/>
</dbReference>
<keyword evidence="1" id="KW-0732">Signal</keyword>
<accession>A0A0A9EIA1</accession>
<feature type="chain" id="PRO_5002044098" evidence="1">
    <location>
        <begin position="24"/>
        <end position="54"/>
    </location>
</feature>
<reference evidence="2" key="1">
    <citation type="submission" date="2014-09" db="EMBL/GenBank/DDBJ databases">
        <authorList>
            <person name="Magalhaes I.L.F."/>
            <person name="Oliveira U."/>
            <person name="Santos F.R."/>
            <person name="Vidigal T.H.D.A."/>
            <person name="Brescovit A.D."/>
            <person name="Santos A.J."/>
        </authorList>
    </citation>
    <scope>NUCLEOTIDE SEQUENCE</scope>
    <source>
        <tissue evidence="2">Shoot tissue taken approximately 20 cm above the soil surface</tissue>
    </source>
</reference>
<protein>
    <submittedName>
        <fullName evidence="2">Uncharacterized protein</fullName>
    </submittedName>
</protein>
<dbReference type="AlphaFoldDB" id="A0A0A9EIA1"/>
<name>A0A0A9EIA1_ARUDO</name>
<evidence type="ECO:0000256" key="1">
    <source>
        <dbReference type="SAM" id="SignalP"/>
    </source>
</evidence>
<feature type="signal peptide" evidence="1">
    <location>
        <begin position="1"/>
        <end position="23"/>
    </location>
</feature>